<dbReference type="Gene3D" id="2.40.50.100">
    <property type="match status" value="1"/>
</dbReference>
<sequence length="368" mass="39302">MTEIGATTPRKAGRNWLIGAALAIAVAMGVYFLGLPYLAGLQAEREAETQPDAIAPRRITALGEVLPVSNRVTVAAPTGQNVGRISRIDVAEGDTVAKGQVLAILDTEPLLRAELAQAVANESVKRVALAALTADLDATERQLAAQVDQLRVVLEKAQVELDRMTRLRDSGLYEDTALVDRRLDVQSATFNLRNIEIQLERNRLRDIEGLRIDQASAEAEIEAARAARAKAEADYAKSSVVAPIDGRILALFGRIGQQIDDSGFAEVGDTGQMKVRAEVYETDISGVTVGQGVTVTSRALGDELRGAVARLGVRISDQSILSTDPAAIVDARVIEVWITLDEAASTATRDLSGLQVLVAFDAREGDDA</sequence>
<gene>
    <name evidence="5" type="ORF">EI545_12185</name>
</gene>
<keyword evidence="4" id="KW-0472">Membrane</keyword>
<dbReference type="Proteomes" id="UP000282002">
    <property type="component" value="Chromosome"/>
</dbReference>
<evidence type="ECO:0000256" key="4">
    <source>
        <dbReference type="SAM" id="Phobius"/>
    </source>
</evidence>
<evidence type="ECO:0000313" key="6">
    <source>
        <dbReference type="Proteomes" id="UP000282002"/>
    </source>
</evidence>
<reference evidence="5 6" key="1">
    <citation type="submission" date="2018-12" db="EMBL/GenBank/DDBJ databases">
        <title>Complete genome sequencing of Tabrizicola sp. K13M18.</title>
        <authorList>
            <person name="Bae J.-W."/>
        </authorList>
    </citation>
    <scope>NUCLEOTIDE SEQUENCE [LARGE SCALE GENOMIC DNA]</scope>
    <source>
        <strain evidence="5 6">K13M18</strain>
    </source>
</reference>
<proteinExistence type="predicted"/>
<dbReference type="KEGG" id="taw:EI545_12185"/>
<dbReference type="InterPro" id="IPR014315">
    <property type="entry name" value="ABC_heterocyst_DevB"/>
</dbReference>
<evidence type="ECO:0000256" key="2">
    <source>
        <dbReference type="ARBA" id="ARBA00023054"/>
    </source>
</evidence>
<evidence type="ECO:0000313" key="5">
    <source>
        <dbReference type="EMBL" id="AZL59524.1"/>
    </source>
</evidence>
<keyword evidence="4" id="KW-1133">Transmembrane helix</keyword>
<dbReference type="GO" id="GO:0030313">
    <property type="term" value="C:cell envelope"/>
    <property type="evidence" value="ECO:0007669"/>
    <property type="project" value="UniProtKB-SubCell"/>
</dbReference>
<comment type="subcellular location">
    <subcellularLocation>
        <location evidence="1">Cell envelope</location>
    </subcellularLocation>
</comment>
<feature type="coiled-coil region" evidence="3">
    <location>
        <begin position="129"/>
        <end position="167"/>
    </location>
</feature>
<feature type="transmembrane region" description="Helical" evidence="4">
    <location>
        <begin position="16"/>
        <end position="39"/>
    </location>
</feature>
<dbReference type="InterPro" id="IPR050465">
    <property type="entry name" value="UPF0194_transport"/>
</dbReference>
<organism evidence="5 6">
    <name type="scientific">Tabrizicola piscis</name>
    <dbReference type="NCBI Taxonomy" id="2494374"/>
    <lineage>
        <taxon>Bacteria</taxon>
        <taxon>Pseudomonadati</taxon>
        <taxon>Pseudomonadota</taxon>
        <taxon>Alphaproteobacteria</taxon>
        <taxon>Rhodobacterales</taxon>
        <taxon>Paracoccaceae</taxon>
        <taxon>Tabrizicola</taxon>
    </lineage>
</organism>
<dbReference type="PANTHER" id="PTHR32347">
    <property type="entry name" value="EFFLUX SYSTEM COMPONENT YKNX-RELATED"/>
    <property type="match status" value="1"/>
</dbReference>
<dbReference type="SUPFAM" id="SSF111369">
    <property type="entry name" value="HlyD-like secretion proteins"/>
    <property type="match status" value="1"/>
</dbReference>
<keyword evidence="4" id="KW-0812">Transmembrane</keyword>
<feature type="coiled-coil region" evidence="3">
    <location>
        <begin position="207"/>
        <end position="234"/>
    </location>
</feature>
<dbReference type="EMBL" id="CP034328">
    <property type="protein sequence ID" value="AZL59524.1"/>
    <property type="molecule type" value="Genomic_DNA"/>
</dbReference>
<keyword evidence="6" id="KW-1185">Reference proteome</keyword>
<dbReference type="PANTHER" id="PTHR32347:SF27">
    <property type="entry name" value="RND EFFLUX PUMP MEMBRANE FUSION PROTEIN BARREL-SANDWICH DOMAIN-CONTAINING PROTEIN"/>
    <property type="match status" value="1"/>
</dbReference>
<dbReference type="NCBIfam" id="TIGR02971">
    <property type="entry name" value="heterocyst_DevB"/>
    <property type="match status" value="1"/>
</dbReference>
<dbReference type="OrthoDB" id="264111at2"/>
<evidence type="ECO:0000256" key="1">
    <source>
        <dbReference type="ARBA" id="ARBA00004196"/>
    </source>
</evidence>
<keyword evidence="2 3" id="KW-0175">Coiled coil</keyword>
<protein>
    <submittedName>
        <fullName evidence="5">Biotin/lipoyl-binding protein</fullName>
    </submittedName>
</protein>
<accession>A0A3S8U7E4</accession>
<dbReference type="RefSeq" id="WP_125325719.1">
    <property type="nucleotide sequence ID" value="NZ_CP034328.1"/>
</dbReference>
<dbReference type="AlphaFoldDB" id="A0A3S8U7E4"/>
<name>A0A3S8U7E4_9RHOB</name>
<evidence type="ECO:0000256" key="3">
    <source>
        <dbReference type="SAM" id="Coils"/>
    </source>
</evidence>
<dbReference type="Gene3D" id="2.40.30.170">
    <property type="match status" value="1"/>
</dbReference>